<accession>A0AAV7W633</accession>
<dbReference type="AlphaFoldDB" id="A0AAV7W633"/>
<dbReference type="EMBL" id="JANPWB010000002">
    <property type="protein sequence ID" value="KAJ1208211.1"/>
    <property type="molecule type" value="Genomic_DNA"/>
</dbReference>
<evidence type="ECO:0000313" key="2">
    <source>
        <dbReference type="Proteomes" id="UP001066276"/>
    </source>
</evidence>
<comment type="caution">
    <text evidence="1">The sequence shown here is derived from an EMBL/GenBank/DDBJ whole genome shotgun (WGS) entry which is preliminary data.</text>
</comment>
<evidence type="ECO:0000313" key="1">
    <source>
        <dbReference type="EMBL" id="KAJ1208211.1"/>
    </source>
</evidence>
<sequence length="160" mass="17768">MEPNKVVQALKVLQEEGREDLLIEGVLEQAWVGLRRRKRLSSEGVTATMLACTSPEQVPKEFKFKCVSGRKVALSPERVIEVPGEEAADLHLLNIVQRGGVRYARRSGACFRQRLVSGIRGVGLQGEVAGVRFGLSARREEAGGKLHPHQKTMRSGWRQI</sequence>
<keyword evidence="2" id="KW-1185">Reference proteome</keyword>
<gene>
    <name evidence="1" type="ORF">NDU88_003597</name>
</gene>
<organism evidence="1 2">
    <name type="scientific">Pleurodeles waltl</name>
    <name type="common">Iberian ribbed newt</name>
    <dbReference type="NCBI Taxonomy" id="8319"/>
    <lineage>
        <taxon>Eukaryota</taxon>
        <taxon>Metazoa</taxon>
        <taxon>Chordata</taxon>
        <taxon>Craniata</taxon>
        <taxon>Vertebrata</taxon>
        <taxon>Euteleostomi</taxon>
        <taxon>Amphibia</taxon>
        <taxon>Batrachia</taxon>
        <taxon>Caudata</taxon>
        <taxon>Salamandroidea</taxon>
        <taxon>Salamandridae</taxon>
        <taxon>Pleurodelinae</taxon>
        <taxon>Pleurodeles</taxon>
    </lineage>
</organism>
<protein>
    <submittedName>
        <fullName evidence="1">Uncharacterized protein</fullName>
    </submittedName>
</protein>
<name>A0AAV7W633_PLEWA</name>
<reference evidence="1" key="1">
    <citation type="journal article" date="2022" name="bioRxiv">
        <title>Sequencing and chromosome-scale assembly of the giantPleurodeles waltlgenome.</title>
        <authorList>
            <person name="Brown T."/>
            <person name="Elewa A."/>
            <person name="Iarovenko S."/>
            <person name="Subramanian E."/>
            <person name="Araus A.J."/>
            <person name="Petzold A."/>
            <person name="Susuki M."/>
            <person name="Suzuki K.-i.T."/>
            <person name="Hayashi T."/>
            <person name="Toyoda A."/>
            <person name="Oliveira C."/>
            <person name="Osipova E."/>
            <person name="Leigh N.D."/>
            <person name="Simon A."/>
            <person name="Yun M.H."/>
        </authorList>
    </citation>
    <scope>NUCLEOTIDE SEQUENCE</scope>
    <source>
        <strain evidence="1">20211129_DDA</strain>
        <tissue evidence="1">Liver</tissue>
    </source>
</reference>
<proteinExistence type="predicted"/>
<dbReference type="Proteomes" id="UP001066276">
    <property type="component" value="Chromosome 1_2"/>
</dbReference>